<protein>
    <submittedName>
        <fullName evidence="1">Uncharacterized protein</fullName>
    </submittedName>
</protein>
<comment type="caution">
    <text evidence="1">The sequence shown here is derived from an EMBL/GenBank/DDBJ whole genome shotgun (WGS) entry which is preliminary data.</text>
</comment>
<reference evidence="1" key="2">
    <citation type="journal article" date="2024" name="Plant">
        <title>Genomic evolution and insights into agronomic trait innovations of Sesamum species.</title>
        <authorList>
            <person name="Miao H."/>
            <person name="Wang L."/>
            <person name="Qu L."/>
            <person name="Liu H."/>
            <person name="Sun Y."/>
            <person name="Le M."/>
            <person name="Wang Q."/>
            <person name="Wei S."/>
            <person name="Zheng Y."/>
            <person name="Lin W."/>
            <person name="Duan Y."/>
            <person name="Cao H."/>
            <person name="Xiong S."/>
            <person name="Wang X."/>
            <person name="Wei L."/>
            <person name="Li C."/>
            <person name="Ma Q."/>
            <person name="Ju M."/>
            <person name="Zhao R."/>
            <person name="Li G."/>
            <person name="Mu C."/>
            <person name="Tian Q."/>
            <person name="Mei H."/>
            <person name="Zhang T."/>
            <person name="Gao T."/>
            <person name="Zhang H."/>
        </authorList>
    </citation>
    <scope>NUCLEOTIDE SEQUENCE</scope>
    <source>
        <strain evidence="1">KEN1</strain>
    </source>
</reference>
<reference evidence="1" key="1">
    <citation type="submission" date="2020-06" db="EMBL/GenBank/DDBJ databases">
        <authorList>
            <person name="Li T."/>
            <person name="Hu X."/>
            <person name="Zhang T."/>
            <person name="Song X."/>
            <person name="Zhang H."/>
            <person name="Dai N."/>
            <person name="Sheng W."/>
            <person name="Hou X."/>
            <person name="Wei L."/>
        </authorList>
    </citation>
    <scope>NUCLEOTIDE SEQUENCE</scope>
    <source>
        <strain evidence="1">KEN1</strain>
        <tissue evidence="1">Leaf</tissue>
    </source>
</reference>
<organism evidence="1">
    <name type="scientific">Sesamum latifolium</name>
    <dbReference type="NCBI Taxonomy" id="2727402"/>
    <lineage>
        <taxon>Eukaryota</taxon>
        <taxon>Viridiplantae</taxon>
        <taxon>Streptophyta</taxon>
        <taxon>Embryophyta</taxon>
        <taxon>Tracheophyta</taxon>
        <taxon>Spermatophyta</taxon>
        <taxon>Magnoliopsida</taxon>
        <taxon>eudicotyledons</taxon>
        <taxon>Gunneridae</taxon>
        <taxon>Pentapetalae</taxon>
        <taxon>asterids</taxon>
        <taxon>lamiids</taxon>
        <taxon>Lamiales</taxon>
        <taxon>Pedaliaceae</taxon>
        <taxon>Sesamum</taxon>
    </lineage>
</organism>
<accession>A0AAW2TCI0</accession>
<dbReference type="AlphaFoldDB" id="A0AAW2TCI0"/>
<name>A0AAW2TCI0_9LAMI</name>
<evidence type="ECO:0000313" key="1">
    <source>
        <dbReference type="EMBL" id="KAL0402347.1"/>
    </source>
</evidence>
<dbReference type="EMBL" id="JACGWN010000015">
    <property type="protein sequence ID" value="KAL0402347.1"/>
    <property type="molecule type" value="Genomic_DNA"/>
</dbReference>
<gene>
    <name evidence="1" type="ORF">Slati_4264600</name>
</gene>
<proteinExistence type="predicted"/>
<sequence length="62" mass="6601">MGSGTGGIGTWTDYIRRFRTGSSRGGCTASEGIAPLVHAHGGLRDPDEMTGFSGTLVWWILF</sequence>